<evidence type="ECO:0000256" key="16">
    <source>
        <dbReference type="ARBA" id="ARBA00023128"/>
    </source>
</evidence>
<evidence type="ECO:0000256" key="1">
    <source>
        <dbReference type="ARBA" id="ARBA00004173"/>
    </source>
</evidence>
<keyword evidence="3" id="KW-0808">Transferase</keyword>
<dbReference type="Gene3D" id="1.10.340.70">
    <property type="match status" value="1"/>
</dbReference>
<keyword evidence="10" id="KW-0460">Magnesium</keyword>
<dbReference type="FunFam" id="3.30.420.10:FF:000032">
    <property type="entry name" value="Retrovirus-related Pol polyprotein from transposon 297-like Protein"/>
    <property type="match status" value="1"/>
</dbReference>
<evidence type="ECO:0000256" key="11">
    <source>
        <dbReference type="ARBA" id="ARBA00022884"/>
    </source>
</evidence>
<feature type="compositionally biased region" description="Basic and acidic residues" evidence="21">
    <location>
        <begin position="1559"/>
        <end position="1626"/>
    </location>
</feature>
<dbReference type="GO" id="GO:0015074">
    <property type="term" value="P:DNA integration"/>
    <property type="evidence" value="ECO:0007669"/>
    <property type="project" value="UniProtKB-KW"/>
</dbReference>
<dbReference type="InterPro" id="IPR004875">
    <property type="entry name" value="DDE_SF_endonuclease_dom"/>
</dbReference>
<dbReference type="Gene3D" id="3.40.50.300">
    <property type="entry name" value="P-loop containing nucleotide triphosphate hydrolases"/>
    <property type="match status" value="1"/>
</dbReference>
<evidence type="ECO:0000256" key="20">
    <source>
        <dbReference type="SAM" id="Coils"/>
    </source>
</evidence>
<comment type="subcellular location">
    <subcellularLocation>
        <location evidence="1">Mitochondrion</location>
    </subcellularLocation>
</comment>
<dbReference type="GO" id="GO:0003677">
    <property type="term" value="F:DNA binding"/>
    <property type="evidence" value="ECO:0007669"/>
    <property type="project" value="UniProtKB-KW"/>
</dbReference>
<dbReference type="GO" id="GO:0005739">
    <property type="term" value="C:mitochondrion"/>
    <property type="evidence" value="ECO:0007669"/>
    <property type="project" value="UniProtKB-SubCell"/>
</dbReference>
<evidence type="ECO:0000256" key="13">
    <source>
        <dbReference type="ARBA" id="ARBA00022918"/>
    </source>
</evidence>
<dbReference type="GO" id="GO:0043139">
    <property type="term" value="F:5'-3' DNA helicase activity"/>
    <property type="evidence" value="ECO:0007669"/>
    <property type="project" value="UniProtKB-EC"/>
</dbReference>
<dbReference type="Pfam" id="PF17919">
    <property type="entry name" value="RT_RNaseH_2"/>
    <property type="match status" value="1"/>
</dbReference>
<dbReference type="GO" id="GO:0004519">
    <property type="term" value="F:endonuclease activity"/>
    <property type="evidence" value="ECO:0007669"/>
    <property type="project" value="UniProtKB-KW"/>
</dbReference>
<dbReference type="EMBL" id="JAQHRD010000011">
    <property type="protein sequence ID" value="KAJ6437608.1"/>
    <property type="molecule type" value="Genomic_DNA"/>
</dbReference>
<evidence type="ECO:0000256" key="4">
    <source>
        <dbReference type="ARBA" id="ARBA00022695"/>
    </source>
</evidence>
<evidence type="ECO:0000313" key="24">
    <source>
        <dbReference type="EMBL" id="KAJ6437608.1"/>
    </source>
</evidence>
<evidence type="ECO:0000256" key="2">
    <source>
        <dbReference type="ARBA" id="ARBA00022670"/>
    </source>
</evidence>
<feature type="coiled-coil region" evidence="20">
    <location>
        <begin position="1478"/>
        <end position="1512"/>
    </location>
</feature>
<evidence type="ECO:0000256" key="21">
    <source>
        <dbReference type="SAM" id="MobiDB-lite"/>
    </source>
</evidence>
<dbReference type="GO" id="GO:0003964">
    <property type="term" value="F:RNA-directed DNA polymerase activity"/>
    <property type="evidence" value="ECO:0007669"/>
    <property type="project" value="UniProtKB-KW"/>
</dbReference>
<keyword evidence="5" id="KW-0540">Nuclease</keyword>
<reference evidence="24" key="1">
    <citation type="submission" date="2023-01" db="EMBL/GenBank/DDBJ databases">
        <title>The growth and conidiation of Purpureocillium lavendulum are regulated by nitrogen source and histone H3K14 acetylation.</title>
        <authorList>
            <person name="Tang P."/>
            <person name="Han J."/>
            <person name="Zhang C."/>
            <person name="Tang P."/>
            <person name="Qi F."/>
            <person name="Zhang K."/>
            <person name="Liang L."/>
        </authorList>
    </citation>
    <scope>NUCLEOTIDE SEQUENCE</scope>
    <source>
        <strain evidence="24">YMF1.00683</strain>
    </source>
</reference>
<evidence type="ECO:0000256" key="15">
    <source>
        <dbReference type="ARBA" id="ARBA00023125"/>
    </source>
</evidence>
<dbReference type="GO" id="GO:0005634">
    <property type="term" value="C:nucleus"/>
    <property type="evidence" value="ECO:0007669"/>
    <property type="project" value="UniProtKB-ARBA"/>
</dbReference>
<dbReference type="InterPro" id="IPR041588">
    <property type="entry name" value="Integrase_H2C2"/>
</dbReference>
<dbReference type="InterPro" id="IPR043128">
    <property type="entry name" value="Rev_trsase/Diguanyl_cyclase"/>
</dbReference>
<dbReference type="Pfam" id="PF00078">
    <property type="entry name" value="RVT_1"/>
    <property type="match status" value="1"/>
</dbReference>
<dbReference type="Pfam" id="PF00665">
    <property type="entry name" value="rve"/>
    <property type="match status" value="1"/>
</dbReference>
<dbReference type="Gene3D" id="3.30.420.10">
    <property type="entry name" value="Ribonuclease H-like superfamily/Ribonuclease H"/>
    <property type="match status" value="1"/>
</dbReference>
<dbReference type="Proteomes" id="UP001163105">
    <property type="component" value="Unassembled WGS sequence"/>
</dbReference>
<dbReference type="CDD" id="cd09274">
    <property type="entry name" value="RNase_HI_RT_Ty3"/>
    <property type="match status" value="1"/>
</dbReference>
<organism evidence="24 25">
    <name type="scientific">Purpureocillium lavendulum</name>
    <dbReference type="NCBI Taxonomy" id="1247861"/>
    <lineage>
        <taxon>Eukaryota</taxon>
        <taxon>Fungi</taxon>
        <taxon>Dikarya</taxon>
        <taxon>Ascomycota</taxon>
        <taxon>Pezizomycotina</taxon>
        <taxon>Sordariomycetes</taxon>
        <taxon>Hypocreomycetidae</taxon>
        <taxon>Hypocreales</taxon>
        <taxon>Ophiocordycipitaceae</taxon>
        <taxon>Purpureocillium</taxon>
    </lineage>
</organism>
<dbReference type="PANTHER" id="PTHR37984:SF5">
    <property type="entry name" value="PROTEIN NYNRIN-LIKE"/>
    <property type="match status" value="1"/>
</dbReference>
<evidence type="ECO:0000256" key="5">
    <source>
        <dbReference type="ARBA" id="ARBA00022722"/>
    </source>
</evidence>
<dbReference type="Pfam" id="PF03184">
    <property type="entry name" value="DDE_1"/>
    <property type="match status" value="1"/>
</dbReference>
<comment type="cofactor">
    <cofactor evidence="19">
        <name>Mg(2+)</name>
        <dbReference type="ChEBI" id="CHEBI:18420"/>
    </cofactor>
</comment>
<dbReference type="GO" id="GO:0006508">
    <property type="term" value="P:proteolysis"/>
    <property type="evidence" value="ECO:0007669"/>
    <property type="project" value="UniProtKB-KW"/>
</dbReference>
<comment type="catalytic activity">
    <reaction evidence="19">
        <text>ATP + H2O = ADP + phosphate + H(+)</text>
        <dbReference type="Rhea" id="RHEA:13065"/>
        <dbReference type="ChEBI" id="CHEBI:15377"/>
        <dbReference type="ChEBI" id="CHEBI:15378"/>
        <dbReference type="ChEBI" id="CHEBI:30616"/>
        <dbReference type="ChEBI" id="CHEBI:43474"/>
        <dbReference type="ChEBI" id="CHEBI:456216"/>
        <dbReference type="EC" id="5.6.2.3"/>
    </reaction>
</comment>
<keyword evidence="6" id="KW-0479">Metal-binding</keyword>
<dbReference type="FunFam" id="3.30.70.270:FF:000020">
    <property type="entry name" value="Transposon Tf2-6 polyprotein-like Protein"/>
    <property type="match status" value="1"/>
</dbReference>
<feature type="region of interest" description="Disordered" evidence="21">
    <location>
        <begin position="1042"/>
        <end position="1068"/>
    </location>
</feature>
<dbReference type="GO" id="GO:0006310">
    <property type="term" value="P:DNA recombination"/>
    <property type="evidence" value="ECO:0007669"/>
    <property type="project" value="UniProtKB-KW"/>
</dbReference>
<dbReference type="GO" id="GO:0003723">
    <property type="term" value="F:RNA binding"/>
    <property type="evidence" value="ECO:0007669"/>
    <property type="project" value="UniProtKB-KW"/>
</dbReference>
<gene>
    <name evidence="24" type="ORF">O9K51_09815</name>
</gene>
<dbReference type="SUPFAM" id="SSF53098">
    <property type="entry name" value="Ribonuclease H-like"/>
    <property type="match status" value="1"/>
</dbReference>
<keyword evidence="8" id="KW-0255">Endonuclease</keyword>
<dbReference type="SUPFAM" id="SSF56672">
    <property type="entry name" value="DNA/RNA polymerases"/>
    <property type="match status" value="1"/>
</dbReference>
<dbReference type="InterPro" id="IPR027417">
    <property type="entry name" value="P-loop_NTPase"/>
</dbReference>
<dbReference type="InterPro" id="IPR046700">
    <property type="entry name" value="DUF6570"/>
</dbReference>
<dbReference type="GO" id="GO:0005524">
    <property type="term" value="F:ATP binding"/>
    <property type="evidence" value="ECO:0007669"/>
    <property type="project" value="UniProtKB-KW"/>
</dbReference>
<comment type="similarity">
    <text evidence="19">Belongs to the helicase family.</text>
</comment>
<accession>A0AB34FDT1</accession>
<feature type="domain" description="Reverse transcriptase" evidence="22">
    <location>
        <begin position="254"/>
        <end position="434"/>
    </location>
</feature>
<evidence type="ECO:0000256" key="9">
    <source>
        <dbReference type="ARBA" id="ARBA00022801"/>
    </source>
</evidence>
<dbReference type="GO" id="GO:0046872">
    <property type="term" value="F:metal ion binding"/>
    <property type="evidence" value="ECO:0007669"/>
    <property type="project" value="UniProtKB-KW"/>
</dbReference>
<keyword evidence="19" id="KW-0547">Nucleotide-binding</keyword>
<evidence type="ECO:0000256" key="3">
    <source>
        <dbReference type="ARBA" id="ARBA00022679"/>
    </source>
</evidence>
<keyword evidence="16" id="KW-0496">Mitochondrion</keyword>
<dbReference type="InterPro" id="IPR036397">
    <property type="entry name" value="RNaseH_sf"/>
</dbReference>
<dbReference type="GO" id="GO:0003887">
    <property type="term" value="F:DNA-directed DNA polymerase activity"/>
    <property type="evidence" value="ECO:0007669"/>
    <property type="project" value="UniProtKB-KW"/>
</dbReference>
<dbReference type="GO" id="GO:0000723">
    <property type="term" value="P:telomere maintenance"/>
    <property type="evidence" value="ECO:0007669"/>
    <property type="project" value="InterPro"/>
</dbReference>
<feature type="region of interest" description="Disordered" evidence="21">
    <location>
        <begin position="686"/>
        <end position="708"/>
    </location>
</feature>
<dbReference type="PANTHER" id="PTHR37984">
    <property type="entry name" value="PROTEIN CBG26694"/>
    <property type="match status" value="1"/>
</dbReference>
<dbReference type="InterPro" id="IPR056924">
    <property type="entry name" value="SH3_Tf2-1"/>
</dbReference>
<keyword evidence="2" id="KW-0645">Protease</keyword>
<keyword evidence="18" id="KW-0511">Multifunctional enzyme</keyword>
<sequence length="3390" mass="384268">MYANIGINREYYSKVFIDCGCLCYGTVNETFVRKLRLPRIPIRPRTLDQISTSLYGAIRGVTYADIDIDGYRKNRVFFYIIPGQDDEVVLGRTWMNQEDVTLYPSKGLLHIGSQDHWVKERDPNRTERYELSGQSAATFAGLVRRARKENEKEGKRDQRGLRVFSASMADIEKALAPKKRTDARERPPTHYHEYLAVFDRDEADRLPPHRPGSDHRIVLETDANGREKDAPWGPLYGMSREELIVLRRTLTELLDKGFIRASSSPASAPVLFVRKPGGGLRFCVDYRGLNAITKKDRYPLPLIEETLRSLSKAKWLTKLDVIAAFHKVRVVEGDEWKTAFRTRYGLYEWLVTPFGLTGAPATFQRYINHTLREFLDEFCSAYIDDILIYSSGSLADHRKKVKQVLARLRDAGLQIDIDKCEFEATSVKYLGFIVEAGKGIRVDPEKVRAIQEWEAPRSARAVRSFLGFANYYRQFIPKFSNIASPLTVLTKKDAAFAWSKECQAAFNELKVRLISAPVLAQWDPDRETIVETDSSGYVTGGALSQKGDDGLMRPVAFFSKKCTPAECNYPIHDKELLAIMRCLEHWDAELRSVESFTVLTDHLNLRYFTKKQPLSERQAWWAEMLSRYNFTIVHRPGKDAAVPDALSRREQDMPHSAEDERLRGRRIQLLEPAKGGGLVTRVKSGYISKGDTDQPGDATAEQDESVENPFTEPEIQELWKEGLKQHNRYWLIRNAVQEGERRLPSQWGLPVMLSECSIDEGQRLCWRERIWVPNHEPLRTRLMQDTHDSALAGHPGRDMLKSLLARRFYWPGLDADARRFVRNCDACGRSNVWREKRRGLLKPLPVPERIWSELSIDFVTELPPTKSNGSTNMMVLTDRLSKSVVLESLKDITAETTARALMRNVLQHHGIPAAIVTDRGTQFTSRMWKRLCELLRIKQRLSTAWHPETDGATERANQEVERYIRIFTTYAQDDWDELLPAAAMALNNRTATSTGLSPFFFTHGYHLEPVQVKEALRPDGKSPVAKAEGIVRRFQEATEWAQAAMASAQERQEDNANTRRQPSDQYKPGDKVWLRLRNIRSKRPSKKLDWLAGKYTVLETVGSHACRLDTPPGVHNVFHVSLLRLAADDPLPSQTSDDYRPPAILTDDGELWEVEEICGHKKNFAQDIAKTEVGKDWPYRFVQRYRDELGCTWFDGLDMSRKRADNASRYKAYFELIRTKIEKYNILPCNTYNVDEKGFLLGVINRTKRVFALSVKKQGKLLGAAQDGNRSWITFLACVCQDLSALPPFLIYQGKPGQVQDTWLTEFDPEHQSAFFTPSETGWTSHQLGKEWLTNHVNMDFLEWCDQHRIIVAVFPPHSTHRLQPLDVSLFSPLSTAYSNQLIQWTAKTQGLVGLSKREFWTLFWNAFEASFTPENVASGWKRTGLLPFDPEVVLSQIIEKGEDDSDTGGDSAESLALQQPSARDLRRLVDKVADKSAADADRNSRRLKSTLESLQSEVELLRYENRGLRETIIHERQRRQRGKALKDYLFDRTDPNSAQVFSPAKVAQARLRKAALESQKKEEALQKETQKVQRQQKAAERRALTLERRRQREAEMERKRQMKEARQQEKETNRRVRQELKRHCQETAQEMQDERQVASETRKKSPGVQDEIIVAPQPTPEPPVASQAPDLLHDNTKEKACSVNNMAIGCEHRYPEELDGLSPVEERLIALQVPFGYITKFTVDNKTRSDLSYRTHVRGHIVVFPNKVEDLVATVLPHPLLQSVEDIHISWSGSSKPGSADVRHLLQVRKSRVRAALSWLQKNNPLYEHVEINQAEIDGWHYADGSDVPTLIMDRMQREEPSTFEKTQTDHIVPDTDRGLAENRLTSIDELLGSMNAPPADECSHVDSAVNAPPTEQRQPSPLVAETHVPGPTTTDGDVNTVCETSTSGMFPLDGPAAFAEADKLSFLSNVVNSSQDLAPDPEPCAIQIQTAGDQPYIRVERGADFADNLHEDFFPRTFPKLFPWGKGGPKALRESNLSPRLKPVGRQSSHSLAYWTRYVLQRHGGRFATHPVFCFLVFNILLRSSNRRISMVRVAKDSFPKLEQVHLTLTADQLKRAEAEIRETGTTSDRDVSFLLRELSIFGHAQPLSNETRLLMRRKIQALSIWTGMPAIWITINPNDVNNPIKMMLSVHRLHDCDAAKSLLADLRGRYDEIALSIMDPVSSAIFFHREISLFFDKYVKAGKESVFGKISHYYATVETNERGSLHLHGLLWLDGNVQLPSLIDDMANPDEGAYRAQVVRYVDSVFHECLDEDAGKAVRKERKPIQPIAEMMASSQTLTAAFDDESNFIAHCCQVHSHTFTCLKYSLKGLVEEGTDKHRRTACRFKAPWKLVEETGFTDDGLLRIRRNHPLVNRYNKSLAIGLRHNHDVSMILTRTKGLAMVYYITNYATKLDTPMWKRLALAADVARQLRESGSARCRATESSQRNHRHEAVMNESRQFLMRTANRIFSERQLSAVEVCYHLLGYCTDFTNVPHWSFLNLTALYWAIFRQWPHLRHQASELMDGQEPSETVPVREGGRTLLNLDAYAYRGRVLRDLCLYDYMSMIHLVRRKDRAEDESHIALDESAAEYEGWIQRLRRPEEYAVPIFQGFISDDHEDEHPVYIKRNSVLHLALFVPWEDFLSRTQGAITDIWSSCEARLSPRLRFHVSNIGLLRKSAEDARRDARLWASRSEGDDTVDVEYALGGDDYGEEPATTAHQHQNYTALLQVLQSAVRDSDVTRGSPVLGGLIDDLCAVNPVEERNPLVQYQQDCYGKTPLNRDGIQAAAKAQNLLHLRMLDEIETGSQAAALSTDGADVGGVPASHCDSDSATMHPRANLIIEQHGPRILVDVNPTTTFVEMGHVVATSFTLNYLQSMALHLVCRFLDKITVDPGSAGQHLQYIGGPGGTGKSRIIDALKAMFEARNKPHLLQITGTSGSSAAHIGGTTIHSACGLDAHRAPNKPPPPFSEARKWVWSQKLVLVIDEVSMLGGATLHDVSRHLQALRDCPDEPFGGIPVVLLMGDFHQFAPVLETSLLISRFPDRPEAPMRQATISHHSGCRLWHMFKTVVLLEEQVRARNDPQFVGRPEIAFHNGLRAITPLNRNRWALNMEAVVDWARFHKRHIAIFVSTHTWRNGTVSQNTIAQTIGQGDDSACKVPGIFFYAQGMPVVVNKNIYTGLKVVNGAEFTAVDIVPDPNHPGYYLADGVTIHFGPPLGILLQSKETEALAIPSLPAGTVLIRPMSHTLDPSNPHFRFLPTRCTRRGLPVAPAFVLTDYKAQGKTFVEVLLELRGNRMTNGEPSKCDFTSLYVQLSRCTTLQGIKLLSPVRPQDFIGNSLDQPMVDGMRRLKKLAAETRQAYEGRGREEQ</sequence>
<keyword evidence="14" id="KW-0239">DNA-directed DNA polymerase</keyword>
<keyword evidence="13" id="KW-0695">RNA-directed DNA polymerase</keyword>
<evidence type="ECO:0000259" key="23">
    <source>
        <dbReference type="PROSITE" id="PS50994"/>
    </source>
</evidence>
<keyword evidence="19" id="KW-0067">ATP-binding</keyword>
<keyword evidence="12" id="KW-0229">DNA integration</keyword>
<evidence type="ECO:0000256" key="8">
    <source>
        <dbReference type="ARBA" id="ARBA00022759"/>
    </source>
</evidence>
<dbReference type="Gene3D" id="3.10.10.10">
    <property type="entry name" value="HIV Type 1 Reverse Transcriptase, subunit A, domain 1"/>
    <property type="match status" value="1"/>
</dbReference>
<keyword evidence="20" id="KW-0175">Coiled coil</keyword>
<dbReference type="InterPro" id="IPR012337">
    <property type="entry name" value="RNaseH-like_sf"/>
</dbReference>
<evidence type="ECO:0000259" key="22">
    <source>
        <dbReference type="PROSITE" id="PS50878"/>
    </source>
</evidence>
<keyword evidence="9 19" id="KW-0378">Hydrolase</keyword>
<evidence type="ECO:0000256" key="19">
    <source>
        <dbReference type="RuleBase" id="RU363044"/>
    </source>
</evidence>
<dbReference type="InterPro" id="IPR050951">
    <property type="entry name" value="Retrovirus_Pol_polyprotein"/>
</dbReference>
<dbReference type="InterPro" id="IPR001584">
    <property type="entry name" value="Integrase_cat-core"/>
</dbReference>
<dbReference type="InterPro" id="IPR000477">
    <property type="entry name" value="RT_dom"/>
</dbReference>
<dbReference type="InterPro" id="IPR041577">
    <property type="entry name" value="RT_RNaseH_2"/>
</dbReference>
<evidence type="ECO:0000256" key="14">
    <source>
        <dbReference type="ARBA" id="ARBA00022932"/>
    </source>
</evidence>
<dbReference type="InterPro" id="IPR010285">
    <property type="entry name" value="DNA_helicase_pif1-like_DEAD"/>
</dbReference>
<evidence type="ECO:0000256" key="18">
    <source>
        <dbReference type="ARBA" id="ARBA00023268"/>
    </source>
</evidence>
<dbReference type="GO" id="GO:0006281">
    <property type="term" value="P:DNA repair"/>
    <property type="evidence" value="ECO:0007669"/>
    <property type="project" value="UniProtKB-KW"/>
</dbReference>
<dbReference type="SUPFAM" id="SSF52540">
    <property type="entry name" value="P-loop containing nucleoside triphosphate hydrolases"/>
    <property type="match status" value="2"/>
</dbReference>
<protein>
    <recommendedName>
        <fullName evidence="19">ATP-dependent DNA helicase</fullName>
        <ecNumber evidence="19">5.6.2.3</ecNumber>
    </recommendedName>
</protein>
<keyword evidence="25" id="KW-1185">Reference proteome</keyword>
<keyword evidence="19" id="KW-0227">DNA damage</keyword>
<dbReference type="InterPro" id="IPR043502">
    <property type="entry name" value="DNA/RNA_pol_sf"/>
</dbReference>
<feature type="domain" description="Integrase catalytic" evidence="23">
    <location>
        <begin position="841"/>
        <end position="1006"/>
    </location>
</feature>
<keyword evidence="11" id="KW-0694">RNA-binding</keyword>
<dbReference type="CDD" id="cd00303">
    <property type="entry name" value="retropepsin_like"/>
    <property type="match status" value="1"/>
</dbReference>
<name>A0AB34FDT1_9HYPO</name>
<dbReference type="CDD" id="cd01647">
    <property type="entry name" value="RT_LTR"/>
    <property type="match status" value="1"/>
</dbReference>
<evidence type="ECO:0000313" key="25">
    <source>
        <dbReference type="Proteomes" id="UP001163105"/>
    </source>
</evidence>
<dbReference type="Gene3D" id="2.40.70.10">
    <property type="entry name" value="Acid Proteases"/>
    <property type="match status" value="1"/>
</dbReference>
<dbReference type="Pfam" id="PF24626">
    <property type="entry name" value="SH3_Tf2-1"/>
    <property type="match status" value="1"/>
</dbReference>
<evidence type="ECO:0000256" key="12">
    <source>
        <dbReference type="ARBA" id="ARBA00022908"/>
    </source>
</evidence>
<dbReference type="Pfam" id="PF20209">
    <property type="entry name" value="DUF6570"/>
    <property type="match status" value="1"/>
</dbReference>
<dbReference type="InterPro" id="IPR025476">
    <property type="entry name" value="Helitron_helicase-like"/>
</dbReference>
<keyword evidence="19" id="KW-0347">Helicase</keyword>
<dbReference type="Gene3D" id="3.30.70.270">
    <property type="match status" value="2"/>
</dbReference>
<keyword evidence="7" id="KW-0064">Aspartyl protease</keyword>
<dbReference type="Pfam" id="PF05970">
    <property type="entry name" value="PIF1"/>
    <property type="match status" value="1"/>
</dbReference>
<keyword evidence="4" id="KW-0548">Nucleotidyltransferase</keyword>
<dbReference type="Pfam" id="PF17921">
    <property type="entry name" value="Integrase_H2C2"/>
    <property type="match status" value="1"/>
</dbReference>
<feature type="region of interest" description="Disordered" evidence="21">
    <location>
        <begin position="1559"/>
        <end position="1648"/>
    </location>
</feature>
<comment type="caution">
    <text evidence="24">The sequence shown here is derived from an EMBL/GenBank/DDBJ whole genome shotgun (WGS) entry which is preliminary data.</text>
</comment>
<dbReference type="Pfam" id="PF14214">
    <property type="entry name" value="Helitron_like_N"/>
    <property type="match status" value="1"/>
</dbReference>
<keyword evidence="15" id="KW-0238">DNA-binding</keyword>
<dbReference type="GO" id="GO:0004190">
    <property type="term" value="F:aspartic-type endopeptidase activity"/>
    <property type="evidence" value="ECO:0007669"/>
    <property type="project" value="UniProtKB-KW"/>
</dbReference>
<feature type="compositionally biased region" description="Basic and acidic residues" evidence="21">
    <location>
        <begin position="1633"/>
        <end position="1644"/>
    </location>
</feature>
<dbReference type="PROSITE" id="PS50994">
    <property type="entry name" value="INTEGRASE"/>
    <property type="match status" value="1"/>
</dbReference>
<keyword evidence="17 19" id="KW-0233">DNA recombination</keyword>
<evidence type="ECO:0000256" key="17">
    <source>
        <dbReference type="ARBA" id="ARBA00023172"/>
    </source>
</evidence>
<keyword evidence="19" id="KW-0234">DNA repair</keyword>
<evidence type="ECO:0000256" key="7">
    <source>
        <dbReference type="ARBA" id="ARBA00022750"/>
    </source>
</evidence>
<dbReference type="InterPro" id="IPR021109">
    <property type="entry name" value="Peptidase_aspartic_dom_sf"/>
</dbReference>
<dbReference type="PROSITE" id="PS50878">
    <property type="entry name" value="RT_POL"/>
    <property type="match status" value="1"/>
</dbReference>
<dbReference type="EC" id="5.6.2.3" evidence="19"/>
<proteinExistence type="inferred from homology"/>
<feature type="region of interest" description="Disordered" evidence="21">
    <location>
        <begin position="1893"/>
        <end position="1919"/>
    </location>
</feature>
<evidence type="ECO:0000256" key="6">
    <source>
        <dbReference type="ARBA" id="ARBA00022723"/>
    </source>
</evidence>
<evidence type="ECO:0000256" key="10">
    <source>
        <dbReference type="ARBA" id="ARBA00022842"/>
    </source>
</evidence>